<dbReference type="GO" id="GO:0010945">
    <property type="term" value="F:coenzyme A diphosphatase activity"/>
    <property type="evidence" value="ECO:0007669"/>
    <property type="project" value="InterPro"/>
</dbReference>
<organism evidence="8 9">
    <name type="scientific">Pectinatus brassicae</name>
    <dbReference type="NCBI Taxonomy" id="862415"/>
    <lineage>
        <taxon>Bacteria</taxon>
        <taxon>Bacillati</taxon>
        <taxon>Bacillota</taxon>
        <taxon>Negativicutes</taxon>
        <taxon>Selenomonadales</taxon>
        <taxon>Selenomonadaceae</taxon>
        <taxon>Pectinatus</taxon>
    </lineage>
</organism>
<gene>
    <name evidence="8" type="ORF">HNR32_001943</name>
</gene>
<dbReference type="InterPro" id="IPR015797">
    <property type="entry name" value="NUDIX_hydrolase-like_dom_sf"/>
</dbReference>
<evidence type="ECO:0000256" key="5">
    <source>
        <dbReference type="ARBA" id="ARBA00022842"/>
    </source>
</evidence>
<evidence type="ECO:0000256" key="4">
    <source>
        <dbReference type="ARBA" id="ARBA00022801"/>
    </source>
</evidence>
<dbReference type="SUPFAM" id="SSF55811">
    <property type="entry name" value="Nudix"/>
    <property type="match status" value="1"/>
</dbReference>
<evidence type="ECO:0000256" key="2">
    <source>
        <dbReference type="ARBA" id="ARBA00001946"/>
    </source>
</evidence>
<comment type="caution">
    <text evidence="8">The sequence shown here is derived from an EMBL/GenBank/DDBJ whole genome shotgun (WGS) entry which is preliminary data.</text>
</comment>
<dbReference type="PROSITE" id="PS51462">
    <property type="entry name" value="NUDIX"/>
    <property type="match status" value="1"/>
</dbReference>
<evidence type="ECO:0000259" key="7">
    <source>
        <dbReference type="PROSITE" id="PS51462"/>
    </source>
</evidence>
<dbReference type="InterPro" id="IPR000086">
    <property type="entry name" value="NUDIX_hydrolase_dom"/>
</dbReference>
<evidence type="ECO:0000256" key="3">
    <source>
        <dbReference type="ARBA" id="ARBA00022723"/>
    </source>
</evidence>
<keyword evidence="4" id="KW-0378">Hydrolase</keyword>
<evidence type="ECO:0000256" key="6">
    <source>
        <dbReference type="ARBA" id="ARBA00023211"/>
    </source>
</evidence>
<evidence type="ECO:0000256" key="1">
    <source>
        <dbReference type="ARBA" id="ARBA00001936"/>
    </source>
</evidence>
<keyword evidence="9" id="KW-1185">Reference proteome</keyword>
<keyword evidence="5" id="KW-0460">Magnesium</keyword>
<dbReference type="Pfam" id="PF00293">
    <property type="entry name" value="NUDIX"/>
    <property type="match status" value="1"/>
</dbReference>
<dbReference type="EMBL" id="JACHFH010000024">
    <property type="protein sequence ID" value="MBB5336788.1"/>
    <property type="molecule type" value="Genomic_DNA"/>
</dbReference>
<feature type="domain" description="Nudix hydrolase" evidence="7">
    <location>
        <begin position="25"/>
        <end position="166"/>
    </location>
</feature>
<dbReference type="CDD" id="cd03426">
    <property type="entry name" value="NUDIX_CoAse_Nudt7"/>
    <property type="match status" value="1"/>
</dbReference>
<accession>A0A840UPZ4</accession>
<protein>
    <submittedName>
        <fullName evidence="8">8-oxo-dGTP pyrophosphatase MutT (NUDIX family)</fullName>
    </submittedName>
</protein>
<dbReference type="PANTHER" id="PTHR12992:SF11">
    <property type="entry name" value="MITOCHONDRIAL COENZYME A DIPHOSPHATASE NUDT8"/>
    <property type="match status" value="1"/>
</dbReference>
<name>A0A840UPZ4_9FIRM</name>
<evidence type="ECO:0000313" key="9">
    <source>
        <dbReference type="Proteomes" id="UP000559117"/>
    </source>
</evidence>
<dbReference type="GO" id="GO:0046872">
    <property type="term" value="F:metal ion binding"/>
    <property type="evidence" value="ECO:0007669"/>
    <property type="project" value="UniProtKB-KW"/>
</dbReference>
<dbReference type="InterPro" id="IPR045121">
    <property type="entry name" value="CoAse"/>
</dbReference>
<proteinExistence type="predicted"/>
<dbReference type="Gene3D" id="3.90.79.10">
    <property type="entry name" value="Nucleoside Triphosphate Pyrophosphohydrolase"/>
    <property type="match status" value="1"/>
</dbReference>
<comment type="cofactor">
    <cofactor evidence="1">
        <name>Mn(2+)</name>
        <dbReference type="ChEBI" id="CHEBI:29035"/>
    </cofactor>
</comment>
<evidence type="ECO:0000313" key="8">
    <source>
        <dbReference type="EMBL" id="MBB5336788.1"/>
    </source>
</evidence>
<keyword evidence="3" id="KW-0479">Metal-binding</keyword>
<keyword evidence="6" id="KW-0464">Manganese</keyword>
<dbReference type="Proteomes" id="UP000559117">
    <property type="component" value="Unassembled WGS sequence"/>
</dbReference>
<sequence length="217" mass="24261">MLNSDLENIKKIIPAVPGILGKDDYINAAVLVLLLSINNEYHLLLQQRSAFISQANEICFPGGKFDSSLDNSMQDTALRETEEELGLNAKNISIIGQLDTLCLSIGKTIDIFIGTADYTLADVQIDSNEVDHAFTLPLSYFKNNPPEKYSVMVKNHPFINSPHKIITFLPAKRIGLPPRYHNAWGTFKQPIFVYKTPEGIIWGLTARIINHIISQLP</sequence>
<dbReference type="RefSeq" id="WP_183862042.1">
    <property type="nucleotide sequence ID" value="NZ_JACHFH010000024.1"/>
</dbReference>
<dbReference type="AlphaFoldDB" id="A0A840UPZ4"/>
<dbReference type="PANTHER" id="PTHR12992">
    <property type="entry name" value="NUDIX HYDROLASE"/>
    <property type="match status" value="1"/>
</dbReference>
<reference evidence="8 9" key="1">
    <citation type="submission" date="2020-08" db="EMBL/GenBank/DDBJ databases">
        <title>Genomic Encyclopedia of Type Strains, Phase IV (KMG-IV): sequencing the most valuable type-strain genomes for metagenomic binning, comparative biology and taxonomic classification.</title>
        <authorList>
            <person name="Goeker M."/>
        </authorList>
    </citation>
    <scope>NUCLEOTIDE SEQUENCE [LARGE SCALE GENOMIC DNA]</scope>
    <source>
        <strain evidence="8 9">DSM 24661</strain>
    </source>
</reference>
<comment type="cofactor">
    <cofactor evidence="2">
        <name>Mg(2+)</name>
        <dbReference type="ChEBI" id="CHEBI:18420"/>
    </cofactor>
</comment>